<dbReference type="SUPFAM" id="SSF52172">
    <property type="entry name" value="CheY-like"/>
    <property type="match status" value="1"/>
</dbReference>
<organism evidence="3 4">
    <name type="scientific">Pseudomonas baltica</name>
    <dbReference type="NCBI Taxonomy" id="2762576"/>
    <lineage>
        <taxon>Bacteria</taxon>
        <taxon>Pseudomonadati</taxon>
        <taxon>Pseudomonadota</taxon>
        <taxon>Gammaproteobacteria</taxon>
        <taxon>Pseudomonadales</taxon>
        <taxon>Pseudomonadaceae</taxon>
        <taxon>Pseudomonas</taxon>
    </lineage>
</organism>
<dbReference type="Proteomes" id="UP000546173">
    <property type="component" value="Unassembled WGS sequence"/>
</dbReference>
<reference evidence="3 4" key="1">
    <citation type="submission" date="2020-08" db="EMBL/GenBank/DDBJ databases">
        <title>Pseudomonas sp. nov.</title>
        <authorList>
            <person name="Gieschler S."/>
            <person name="Fiedler G."/>
            <person name="Brinks E."/>
            <person name="Boehnlein C."/>
            <person name="Franz C.M.A.P."/>
            <person name="Kabisch J."/>
        </authorList>
    </citation>
    <scope>NUCLEOTIDE SEQUENCE [LARGE SCALE GENOMIC DNA]</scope>
    <source>
        <strain evidence="3 4">MBT-2</strain>
    </source>
</reference>
<dbReference type="Gene3D" id="3.40.50.2300">
    <property type="match status" value="1"/>
</dbReference>
<dbReference type="PROSITE" id="PS50110">
    <property type="entry name" value="RESPONSE_REGULATORY"/>
    <property type="match status" value="1"/>
</dbReference>
<dbReference type="Pfam" id="PF00072">
    <property type="entry name" value="Response_reg"/>
    <property type="match status" value="1"/>
</dbReference>
<dbReference type="GO" id="GO:0000160">
    <property type="term" value="P:phosphorelay signal transduction system"/>
    <property type="evidence" value="ECO:0007669"/>
    <property type="project" value="InterPro"/>
</dbReference>
<name>A0A7X1G1M1_9PSED</name>
<proteinExistence type="predicted"/>
<sequence>MRILLIEDDPILALLAEIALEEDGHEIIGPAYDVAGALSLAHEHVIDVAFVDINLDGHDEGVGLAQTLYEQFKIHSLFVSGQIDVAKANSGYALGLLSKPYSPNDLSRSAHIVHSLVKGELPLNRPLPVPLKLFTESRGLYGKKHE</sequence>
<accession>A0A7X1G1M1</accession>
<dbReference type="SMART" id="SM00448">
    <property type="entry name" value="REC"/>
    <property type="match status" value="1"/>
</dbReference>
<feature type="domain" description="Response regulatory" evidence="2">
    <location>
        <begin position="2"/>
        <end position="114"/>
    </location>
</feature>
<dbReference type="InterPro" id="IPR011006">
    <property type="entry name" value="CheY-like_superfamily"/>
</dbReference>
<evidence type="ECO:0000256" key="1">
    <source>
        <dbReference type="PROSITE-ProRule" id="PRU00169"/>
    </source>
</evidence>
<feature type="modified residue" description="4-aspartylphosphate" evidence="1">
    <location>
        <position position="52"/>
    </location>
</feature>
<dbReference type="EMBL" id="JACMYH010000001">
    <property type="protein sequence ID" value="MBC2676820.1"/>
    <property type="molecule type" value="Genomic_DNA"/>
</dbReference>
<dbReference type="RefSeq" id="WP_122477343.1">
    <property type="nucleotide sequence ID" value="NZ_JACMYH010000001.1"/>
</dbReference>
<keyword evidence="4" id="KW-1185">Reference proteome</keyword>
<keyword evidence="1" id="KW-0597">Phosphoprotein</keyword>
<evidence type="ECO:0000313" key="3">
    <source>
        <dbReference type="EMBL" id="MBC2676820.1"/>
    </source>
</evidence>
<gene>
    <name evidence="3" type="ORF">H7993_00285</name>
</gene>
<comment type="caution">
    <text evidence="3">The sequence shown here is derived from an EMBL/GenBank/DDBJ whole genome shotgun (WGS) entry which is preliminary data.</text>
</comment>
<dbReference type="AlphaFoldDB" id="A0A7X1G1M1"/>
<dbReference type="InterPro" id="IPR001789">
    <property type="entry name" value="Sig_transdc_resp-reg_receiver"/>
</dbReference>
<evidence type="ECO:0000259" key="2">
    <source>
        <dbReference type="PROSITE" id="PS50110"/>
    </source>
</evidence>
<protein>
    <submittedName>
        <fullName evidence="3">Response regulator</fullName>
    </submittedName>
</protein>
<evidence type="ECO:0000313" key="4">
    <source>
        <dbReference type="Proteomes" id="UP000546173"/>
    </source>
</evidence>